<evidence type="ECO:0000313" key="2">
    <source>
        <dbReference type="Proteomes" id="UP000184255"/>
    </source>
</evidence>
<keyword evidence="2" id="KW-1185">Reference proteome</keyword>
<evidence type="ECO:0000313" key="1">
    <source>
        <dbReference type="EMBL" id="CVL09357.1"/>
    </source>
</evidence>
<comment type="caution">
    <text evidence="1">The sequence shown here is derived from an EMBL/GenBank/DDBJ whole genome shotgun (WGS) entry which is preliminary data.</text>
</comment>
<dbReference type="VEuPathDB" id="FungiDB:FMAN_15515"/>
<organism evidence="1 2">
    <name type="scientific">Fusarium mangiferae</name>
    <name type="common">Mango malformation disease fungus</name>
    <dbReference type="NCBI Taxonomy" id="192010"/>
    <lineage>
        <taxon>Eukaryota</taxon>
        <taxon>Fungi</taxon>
        <taxon>Dikarya</taxon>
        <taxon>Ascomycota</taxon>
        <taxon>Pezizomycotina</taxon>
        <taxon>Sordariomycetes</taxon>
        <taxon>Hypocreomycetidae</taxon>
        <taxon>Hypocreales</taxon>
        <taxon>Nectriaceae</taxon>
        <taxon>Fusarium</taxon>
        <taxon>Fusarium fujikuroi species complex</taxon>
    </lineage>
</organism>
<protein>
    <submittedName>
        <fullName evidence="1">Uncharacterized protein</fullName>
    </submittedName>
</protein>
<reference evidence="2" key="1">
    <citation type="journal article" date="2016" name="Genome Biol. Evol.">
        <title>Comparative 'omics' of the Fusarium fujikuroi species complex highlights differences in genetic potential and metabolite synthesis.</title>
        <authorList>
            <person name="Niehaus E.-M."/>
            <person name="Muensterkoetter M."/>
            <person name="Proctor R.H."/>
            <person name="Brown D.W."/>
            <person name="Sharon A."/>
            <person name="Idan Y."/>
            <person name="Oren-Young L."/>
            <person name="Sieber C.M."/>
            <person name="Novak O."/>
            <person name="Pencik A."/>
            <person name="Tarkowska D."/>
            <person name="Hromadova K."/>
            <person name="Freeman S."/>
            <person name="Maymon M."/>
            <person name="Elazar M."/>
            <person name="Youssef S.A."/>
            <person name="El-Shabrawy E.S.M."/>
            <person name="Shalaby A.B.A."/>
            <person name="Houterman P."/>
            <person name="Brock N.L."/>
            <person name="Burkhardt I."/>
            <person name="Tsavkelova E.A."/>
            <person name="Dickschat J.S."/>
            <person name="Galuszka P."/>
            <person name="Gueldener U."/>
            <person name="Tudzynski B."/>
        </authorList>
    </citation>
    <scope>NUCLEOTIDE SEQUENCE [LARGE SCALE GENOMIC DNA]</scope>
    <source>
        <strain evidence="2">MRC7560</strain>
    </source>
</reference>
<name>A0A1L7UNJ8_FUSMA</name>
<gene>
    <name evidence="1" type="ORF">FMAN_15515</name>
</gene>
<dbReference type="Proteomes" id="UP000184255">
    <property type="component" value="Unassembled WGS sequence"/>
</dbReference>
<dbReference type="GeneID" id="65094755"/>
<proteinExistence type="predicted"/>
<accession>A0A1L7UNJ8</accession>
<dbReference type="EMBL" id="FCQH01000044">
    <property type="protein sequence ID" value="CVL09357.1"/>
    <property type="molecule type" value="Genomic_DNA"/>
</dbReference>
<dbReference type="RefSeq" id="XP_041691612.1">
    <property type="nucleotide sequence ID" value="XM_041826334.1"/>
</dbReference>
<dbReference type="AlphaFoldDB" id="A0A1L7UNJ8"/>
<sequence>MSAFLPALPSPKSWSHFQEYTVVSNEVFRELQNRTTIPENDCHMVNASELHKDKMFLWLPKDNNLWCIPISRGELERRSDCYLMVAGDFESLEETARVKRGKKARNEAKCAVALVRKDDHAHLGYYECHWYNEWVWAGGRPGDYIAHQRPF</sequence>